<dbReference type="GO" id="GO:0000398">
    <property type="term" value="P:mRNA splicing, via spliceosome"/>
    <property type="evidence" value="ECO:0007669"/>
    <property type="project" value="InterPro"/>
</dbReference>
<dbReference type="InterPro" id="IPR003107">
    <property type="entry name" value="HAT"/>
</dbReference>
<dbReference type="GO" id="GO:0000209">
    <property type="term" value="P:protein polyubiquitination"/>
    <property type="evidence" value="ECO:0007669"/>
    <property type="project" value="TreeGrafter"/>
</dbReference>
<evidence type="ECO:0000256" key="10">
    <source>
        <dbReference type="ARBA" id="ARBA00023242"/>
    </source>
</evidence>
<dbReference type="InterPro" id="IPR011990">
    <property type="entry name" value="TPR-like_helical_dom_sf"/>
</dbReference>
<feature type="compositionally biased region" description="Polar residues" evidence="13">
    <location>
        <begin position="2681"/>
        <end position="2690"/>
    </location>
</feature>
<dbReference type="InterPro" id="IPR025527">
    <property type="entry name" value="HUWE1/Rev1_UBM"/>
</dbReference>
<keyword evidence="7" id="KW-0677">Repeat</keyword>
<evidence type="ECO:0000313" key="17">
    <source>
        <dbReference type="Proteomes" id="UP000243975"/>
    </source>
</evidence>
<comment type="subcellular location">
    <subcellularLocation>
        <location evidence="2">Nucleus</location>
    </subcellularLocation>
</comment>
<dbReference type="SMART" id="SM00386">
    <property type="entry name" value="HAT"/>
    <property type="match status" value="13"/>
</dbReference>
<comment type="similarity">
    <text evidence="11">Belongs to the UPL family. TOM1/PTR1 subfamily.</text>
</comment>
<keyword evidence="6" id="KW-0808">Transferase</keyword>
<evidence type="ECO:0000256" key="9">
    <source>
        <dbReference type="ARBA" id="ARBA00023187"/>
    </source>
</evidence>
<dbReference type="InterPro" id="IPR010491">
    <property type="entry name" value="PRP1_N"/>
</dbReference>
<dbReference type="SUPFAM" id="SSF48371">
    <property type="entry name" value="ARM repeat"/>
    <property type="match status" value="2"/>
</dbReference>
<dbReference type="EC" id="2.3.2.26" evidence="4"/>
<evidence type="ECO:0000256" key="5">
    <source>
        <dbReference type="ARBA" id="ARBA00022664"/>
    </source>
</evidence>
<dbReference type="Pfam" id="PF06012">
    <property type="entry name" value="DUF908"/>
    <property type="match status" value="1"/>
</dbReference>
<dbReference type="InterPro" id="IPR015940">
    <property type="entry name" value="UBA"/>
</dbReference>
<keyword evidence="9" id="KW-0508">mRNA splicing</keyword>
<dbReference type="FunFam" id="3.90.1750.10:FF:000003">
    <property type="entry name" value="E3 ubiquitin-protein ligase UPL1"/>
    <property type="match status" value="1"/>
</dbReference>
<dbReference type="SUPFAM" id="SSF48452">
    <property type="entry name" value="TPR-like"/>
    <property type="match status" value="4"/>
</dbReference>
<dbReference type="FunFam" id="1.25.40.10:FF:000800">
    <property type="entry name" value="Protein STABILIZED1"/>
    <property type="match status" value="1"/>
</dbReference>
<feature type="compositionally biased region" description="Acidic residues" evidence="13">
    <location>
        <begin position="2424"/>
        <end position="2449"/>
    </location>
</feature>
<dbReference type="OMA" id="NICHHAS"/>
<dbReference type="FunFam" id="3.30.2160.10:FF:000001">
    <property type="entry name" value="E3 ubiquitin-protein ligase NEDD4-like"/>
    <property type="match status" value="1"/>
</dbReference>
<dbReference type="FunFam" id="3.30.2410.10:FF:000010">
    <property type="entry name" value="E3 ubiquitin-protein ligase UPL1"/>
    <property type="match status" value="1"/>
</dbReference>
<feature type="region of interest" description="Disordered" evidence="13">
    <location>
        <begin position="2819"/>
        <end position="2876"/>
    </location>
</feature>
<dbReference type="Gene3D" id="1.25.10.10">
    <property type="entry name" value="Leucine-rich Repeat Variant"/>
    <property type="match status" value="1"/>
</dbReference>
<dbReference type="SMART" id="SM00028">
    <property type="entry name" value="TPR"/>
    <property type="match status" value="4"/>
</dbReference>
<feature type="region of interest" description="Disordered" evidence="13">
    <location>
        <begin position="2416"/>
        <end position="2475"/>
    </location>
</feature>
<feature type="compositionally biased region" description="Polar residues" evidence="13">
    <location>
        <begin position="2557"/>
        <end position="2581"/>
    </location>
</feature>
<name>A0A103YJR6_CYNCS</name>
<dbReference type="InterPro" id="IPR011989">
    <property type="entry name" value="ARM-like"/>
</dbReference>
<dbReference type="STRING" id="59895.A0A103YJR6"/>
<evidence type="ECO:0000259" key="15">
    <source>
        <dbReference type="PROSITE" id="PS50237"/>
    </source>
</evidence>
<dbReference type="Gene3D" id="6.10.250.1630">
    <property type="match status" value="1"/>
</dbReference>
<comment type="caution">
    <text evidence="16">The sequence shown here is derived from an EMBL/GenBank/DDBJ whole genome shotgun (WGS) entry which is preliminary data.</text>
</comment>
<dbReference type="SMART" id="SM00119">
    <property type="entry name" value="HECTc"/>
    <property type="match status" value="1"/>
</dbReference>
<dbReference type="Gene3D" id="1.25.40.10">
    <property type="entry name" value="Tetratricopeptide repeat domain"/>
    <property type="match status" value="3"/>
</dbReference>
<evidence type="ECO:0000313" key="16">
    <source>
        <dbReference type="EMBL" id="KVI10429.1"/>
    </source>
</evidence>
<dbReference type="PROSITE" id="PS50330">
    <property type="entry name" value="UIM"/>
    <property type="match status" value="1"/>
</dbReference>
<dbReference type="Pfam" id="PF06424">
    <property type="entry name" value="PRP1_N"/>
    <property type="match status" value="1"/>
</dbReference>
<evidence type="ECO:0000259" key="14">
    <source>
        <dbReference type="PROSITE" id="PS50030"/>
    </source>
</evidence>
<proteinExistence type="inferred from homology"/>
<keyword evidence="5" id="KW-0507">mRNA processing</keyword>
<dbReference type="Gramene" id="KVI10429">
    <property type="protein sequence ID" value="KVI10429"/>
    <property type="gene ID" value="Ccrd_011206"/>
</dbReference>
<dbReference type="PANTHER" id="PTHR11254">
    <property type="entry name" value="HECT DOMAIN UBIQUITIN-PROTEIN LIGASE"/>
    <property type="match status" value="1"/>
</dbReference>
<dbReference type="GO" id="GO:0006511">
    <property type="term" value="P:ubiquitin-dependent protein catabolic process"/>
    <property type="evidence" value="ECO:0007669"/>
    <property type="project" value="TreeGrafter"/>
</dbReference>
<dbReference type="FunFam" id="1.25.40.10:FF:000384">
    <property type="entry name" value="Probable pre-mRNA splicing factor prp1"/>
    <property type="match status" value="1"/>
</dbReference>
<evidence type="ECO:0000256" key="6">
    <source>
        <dbReference type="ARBA" id="ARBA00022679"/>
    </source>
</evidence>
<feature type="region of interest" description="Disordered" evidence="13">
    <location>
        <begin position="2670"/>
        <end position="2690"/>
    </location>
</feature>
<sequence>MASASNAIEVPVFIDTSLGTHIAISVSPDLTVAEFKRNFEIVHSSCYPGIGNVKVDGSMVKRKSFFYHLPESMPIKHAFRGSKKTWFLYTEVYPLNKKASSTPQSEAVHGENRTKKNCSKSNRKKRTRKGVPSSNPVMTTDPRSVHISKKTVTNACSIMEPTSERPSESTSVSVSVSGIINKYFSVYDEVTSTKSKPRMSEYAPTTPSVTTNVRASRGQSKSSGVGRRLIVAANNLGVSTSDKKPVVSLCRFKCEKSSLIVDLKMKLKRRRAVEEVPLRIRCFISGVIATPLENIEEPLKNFVWDFDKGDFYHWVDLLNYFDTFLEKYIKSRKDLLLEDDFLEHDPPFPREAVLQILRVVRIIIDNCTNKHVYSPYEHHLSSLLASTDVDVVEASLQTLAAFLKKSTGKYVIRDASLNSKLFAFAQGWGGKDEGLGLVACAIEDGSDSVAQELGSTLHFEFYVVNESLMEHPTTEQQKQGLQIIHLPNVNTYQQCDRELMQKLIKEYKVPHSLRFSLLTRLRFARGFGSSAARLQYTCIRLHAFVVFVQACSDNDDLVTFFDTEPEFINEMVTLLSYEDSAPAEVRILCLHSLVAVCQDRSRQLTVLSAVTSGGHRGILSSLMQKAIDAVLSKPSKWFVVFAEALISLVTVLVSSPSGCSAICEAGFIPILLPLLKDTDPQHLHLVSTTVHVFEAFMGSSNSAAALCQDLGGLDDTIFRLKVEISHVENYSKQQGTSADMDSSGCSNSDVVDSANLDSTQSRYSEALASYHRRSLIKALLRAISLGTYATGSTSHVYGSEENPLPYCLCVIFRKVNLFGGRVFSLAAIVMSDLIHKDPTCFSLLEAAGLPSAFLGAIMDGVLCSSEAITCIPQCLDALCLSNSGLQAVKNHNALRCFVKIFTTRTYLRVLMGDTPSSLSSGLDELLRHASSLRGHGVDVLIEILKAIEKLGYGPEAASSTVDATTCVTSVSMETDAEDKACTPDDEQSSKNENFVNLLESSADTASLNVESFLPDCVNNVARLLETILQNADTCRVFIEKKGVEAILKLFTLPLLPSSVSVGQSIAVAFKRFSPHHCASLARALCSFMRQHLILTNERLISLGGMRLAQVEDAKRTHVLRCLSSLEGILSLSCSLAKGTTNVVSELGTSDADLLRDIGATFREILWQLSMDCDSKIDEKQSNKSHPENVNVAVAGNAGDARAASNTVGMDVDDVTIPVMRYLNPVPVQNSSHPHSGLEREFLSISQTGEGFSQRNRHGLSGIRGGRLQIDSESLMNNTGTTSQDLKRTSPEALVLDNLITLASTLRSFFIALVKGFTSPNRRRAETGSLSAASKSIGTVLAKVFLEALSFRGYATSAGLDTSLSLRCRYLGRVVNHMAAVTFDSRRRTCYTVMINNFYIQGTFKELLNTFEATSQLLWTLPYSVDHEKSEGRKLSHSPWLFNTLESYCHVLEFFVNSTFLLPPASTSQAHLVIQPGAVGLSIGLFPVPRDPKNFVRMLQSQVLDVILPVWNHPMFPCCNPRFITGILTLFNHVYCGVTDGKLSHGGGFGGANQRFDGPLPDEATISTIVEMGFTRTRAEEALRHVEINSVEMATEWLFSHPEDHVQEDDELAQALALSLGSSSETPKADDTENLADPQTGIVETKAPPIDDILAVIMKLFRSCDSITFPLTDLLITLCAREKGEERPKVISYLIQKLKLCSLETFKDTSVIGTISHTLASLLAKDVTTREIAAENGIVSVAIDLLIDFKARKSRDALPLSKCISALLLILDNLLQSRPNFFPDSIEGTKTGSLPGPMGEKPSSLASKEGADKNLIPAAGDKERNNVLGKVFGNSTGYLTIKEGHRVLTVVCEMIKQHVPAVVMHAVLLLCARLTKTHTLALHFLENGGMVALFSIPRPWSLLVYDTVASAIVRHLIEDPHTLETAMELEIRQTLTASHHAGRIPPRTFLTSMAPLISRDPEIFMKAAAAVCQLESSGGRTVVVLSKKKEKGKDKSKVHGVEIGASSTECVRIPENKSQDGSVRFKNQKKISANLTQVIYHILEIILKYPSLNPEEECTRSANAMEIDKPDTSKGKSKVDETREESDRLPERSAEISKVTFLLKLLSDILLMYVHAVGIVLKRDLEMCQLRGSNQLDGTGHGGVVHHIMHRILHSPVDKNSKSDELRVKLSEKASWFLVVLCGHSSEGRRRVINELVKALQSFSNSASNSSKGSLLPDKKALAFVDLLYSILSQNSSSSNLFGSGCSSDIAKGMIDGGTIPCLSSILQVLDLDHPDAPKFVNTIIQVLEGLTRAAIASEQCSSSDLSNKKKSVSAGTRSDNQMATEINQTVEPNLNSDHEVTGTDVTQQLPQQTSQDQGDDHSNLNQPAVQEMRAEMEETETIQAYAELGMGFMHEEMGDGGVLQNSNQIEMAFHADNRGGNITGDEDDDMGDDGEDDEDGDDEDEDIAEDGTALMSHADTDAEDHDGTDMGDEHNDDMVAEEDEDYHANRVTEVRWREALDGLDHMQATEPPEGVIVHRLLGVRRPLGFDSRRQQIRTTIEGSGTEGNGLQHPLQLRPSQSGDFGSMWSSGGNSSHNLESSSGGNFDVAHFNAPVLPLDHVQSGVFGDRNRGVAPQLGDFSVGLESFFTLGRRGLGENRWTDDGRPQAEGQDAAIAQAVEEQFMSQLYSTAPSSLAERQPHNSAAQISQSDAPLAGNNELVAEGLGSVAQQTDGHHGEIDQNIVHLDMNLEQVHSDVAVEQTEDLQAHGSSLGVVNALSNGQDNMEIGEGDGTVNEQELQHDSLSATHNETRNHQVVTEGDNVPNSHALVEESTDVDMNLADSGANENGDPLSSVVVRDVSSSSEQNTQVAQNNNQADQSDETGATNVSPRANGIDPTFLEALPEDLRAEVLASQQVQSTPALAHSPAVADDIDPEFLAALPPDIQAEVLAQQRVQRVTQQAEGQPVDMDNASIIATFPADLRHEVLLTSSEAVLSALPSPLLAEAQLLRDRAMSHYQAHSLFGSNQRLNSRRNGLGFDRWTAIDRDVGVTVGRKASYTLAGSLKVKEVEGEPLLDTDALKAFIRLLRIAKPLGEGLLQRLLLNLCAHSCTRAILVYLLLDMIKPETKGPVGGLTKINSQRLYGCQSNVVYGRSQLIDGLPPLVLSRVLEILTYLAINHSCVADILFYYDASRFLDYLIPRYNDKKNDKGKEKVVEGCEMVHPAGLSIESDVPILLFIKLLNHGIFLRSVAHLEQVLGLLQVIVCNAALKLDRHPQRDSSLAGAESGYVDESFSDDKRSVKMHDIFLKLPQSDLHHLCSLLGHKGLSDKVYTFTGKVLKKLASIASLHRKFFIVELSNLAHNLSSSAIRELITLRDTKMLGLSAGSMAGASVLRILQTLNSLTVDSNGTKGAESDDDQEHVTMRRLNVSLEPLWQELSECISVTESQLGQGSFSSVMLNVNVNEHAQGSSLSLSLPPGTQRLLPFIEAFLILCEKLQENAYVQDNAYATASEVKHLTESSSPSGADSHRKTDGSLTFVRFAEKHRRLLNAFVRQDPRLLEKSLSMLVKAPRLMDFDNKRSYFWSKFRQQHEQHLARPLQINIRRAYILEDSYNQLRLRSSQDMKRRLNVHFQGEEGIDAGGLTREWYQLLSRVIFDKGALLFTTVGNNATFQPNPNSVYQTEHLSYFKFVGRVVSKALFDGQLLDVYFTRSFYKHILGVKVTYHDIEAVDPDYYKNLKWMLENDVSDIPDLTFSMDADEEKHILYEKTEVTDYELKPGGRTIRVTEETKHEYVDLIAEHILTNAIRPQINSFLEGFNELIPRESISIFNDKELELLINGLPEINFDDLKANTEYTGYTATSSAIMWFWEVVKAFNKEDRARLLQFVTGTSKVPLEGFKALQGLSGPQKFQIHKDYGALDRLPSAHTCFNQLDLPEYMSKEQLQKRLLLAIHEASEGIMQAPVAPKNRLEFLNTRPPPNYVAGLGRGATGFTTRSDIGPARAAPDLPDRSAAAVGAAGPSGVGRGRGKGPGEEEEEEEAEDKGYDENQKFDEFEGNDVGLFASAEYDEEDKEADAVWDEIDKRMDSRRKDRREARLKEEIEKYRASNPKITEQFADLKRKLVTLSAEEWDSIPEIGDYSLRNKKKRFESYVPVPDTLLEKARQEKEHVTALDPKSRAVGGTETPWSQTPDLTAVGEGRGTVLSLKLDRLSDSVSGLTVVDPKGYLTDLKSMKITSDAEISDIKKARLLLKSVIQTNPKHPPGWIAAARLEEVAGKIQTARELIKRGCEECPKNEDVWIEACRLANPDEAKAVIARGVKAIPNSVKLWMQAAKLENDDASKSRVLRKGLENIPDSVRLWKAVVELANEEDAKLLLQRAVECCPLHVELWLALARLETYDAAKKVLNKAREKLPKEPAIWITAAKLEEANGNTAMVGKIIERGIRALQREGLEIDREAWMKEAEAAERAGSVATCNAIISNTIGIGVEEEDRKTTWVADAEECKKRGSIETARAIYGHALTVFLTKKSVWLKAAQLEKAHGTRESLDALLRKAVTYRPQAEVLWLMGAKEKWLAGDVPSARAILQEAYAAIPNSEEIWLAAFKLEFENNEPERARMLLAKARERGGTERVWMKSAIVERELGNAEEERRLLDEGLKLFPSFFKLWLMLGQLEERLGRLPQAKEAYELGLKQCQNSSPLWLSLANLEERMTGLSKVRAVLTMARKRNPHNPELWLAAVRAESRHGSKKEADILMAKALQECPNSGILWAASIEMAPRPQRKTKSSDAYKKCEHDPHVIAAIGKLFWHDRKVDKARTWLNRAVTLAPDVGDFWALLYKFELQHGTEDQQKEVLRKCVAAEPKHGEKWQPISKAVENSHQPVEAILKKLVVALGKEEKAAEENKHQ</sequence>
<dbReference type="UniPathway" id="UPA00143"/>
<evidence type="ECO:0000256" key="12">
    <source>
        <dbReference type="PROSITE-ProRule" id="PRU00104"/>
    </source>
</evidence>
<dbReference type="InterPro" id="IPR035983">
    <property type="entry name" value="Hect_E3_ubiquitin_ligase"/>
</dbReference>
<reference evidence="16 17" key="1">
    <citation type="journal article" date="2016" name="Sci. Rep.">
        <title>The genome sequence of the outbreeding globe artichoke constructed de novo incorporating a phase-aware low-pass sequencing strategy of F1 progeny.</title>
        <authorList>
            <person name="Scaglione D."/>
            <person name="Reyes-Chin-Wo S."/>
            <person name="Acquadro A."/>
            <person name="Froenicke L."/>
            <person name="Portis E."/>
            <person name="Beitel C."/>
            <person name="Tirone M."/>
            <person name="Mauro R."/>
            <person name="Lo Monaco A."/>
            <person name="Mauromicale G."/>
            <person name="Faccioli P."/>
            <person name="Cattivelli L."/>
            <person name="Rieseberg L."/>
            <person name="Michelmore R."/>
            <person name="Lanteri S."/>
        </authorList>
    </citation>
    <scope>NUCLEOTIDE SEQUENCE [LARGE SCALE GENOMIC DNA]</scope>
    <source>
        <strain evidence="16">2C</strain>
    </source>
</reference>
<dbReference type="Pfam" id="PF14377">
    <property type="entry name" value="UBM"/>
    <property type="match status" value="3"/>
</dbReference>
<evidence type="ECO:0000256" key="1">
    <source>
        <dbReference type="ARBA" id="ARBA00000885"/>
    </source>
</evidence>
<evidence type="ECO:0000256" key="8">
    <source>
        <dbReference type="ARBA" id="ARBA00022786"/>
    </source>
</evidence>
<accession>A0A103YJR6</accession>
<dbReference type="CDD" id="cd00078">
    <property type="entry name" value="HECTc"/>
    <property type="match status" value="1"/>
</dbReference>
<evidence type="ECO:0000256" key="13">
    <source>
        <dbReference type="SAM" id="MobiDB-lite"/>
    </source>
</evidence>
<dbReference type="CDD" id="cd14327">
    <property type="entry name" value="UBA_atUPL1_2_like"/>
    <property type="match status" value="1"/>
</dbReference>
<feature type="region of interest" description="Disordered" evidence="13">
    <location>
        <begin position="3971"/>
        <end position="4025"/>
    </location>
</feature>
<dbReference type="SUPFAM" id="SSF56204">
    <property type="entry name" value="Hect, E3 ligase catalytic domain"/>
    <property type="match status" value="1"/>
</dbReference>
<keyword evidence="17" id="KW-1185">Reference proteome</keyword>
<dbReference type="InterPro" id="IPR019734">
    <property type="entry name" value="TPR_rpt"/>
</dbReference>
<feature type="domain" description="UBA" evidence="14">
    <location>
        <begin position="1559"/>
        <end position="1600"/>
    </location>
</feature>
<dbReference type="FunFam" id="1.25.40.10:FF:000256">
    <property type="entry name" value="Probable pre-mRNA splicing factor prp1"/>
    <property type="match status" value="1"/>
</dbReference>
<evidence type="ECO:0000256" key="3">
    <source>
        <dbReference type="ARBA" id="ARBA00004906"/>
    </source>
</evidence>
<dbReference type="InterPro" id="IPR016024">
    <property type="entry name" value="ARM-type_fold"/>
</dbReference>
<dbReference type="PROSITE" id="PS50030">
    <property type="entry name" value="UBA"/>
    <property type="match status" value="1"/>
</dbReference>
<feature type="region of interest" description="Disordered" evidence="13">
    <location>
        <begin position="100"/>
        <end position="142"/>
    </location>
</feature>
<protein>
    <recommendedName>
        <fullName evidence="4">HECT-type E3 ubiquitin transferase</fullName>
        <ecNumber evidence="4">2.3.2.26</ecNumber>
    </recommendedName>
</protein>
<dbReference type="Proteomes" id="UP000243975">
    <property type="component" value="Unassembled WGS sequence"/>
</dbReference>
<dbReference type="GO" id="GO:0005634">
    <property type="term" value="C:nucleus"/>
    <property type="evidence" value="ECO:0007669"/>
    <property type="project" value="UniProtKB-SubCell"/>
</dbReference>
<feature type="compositionally biased region" description="Basic and acidic residues" evidence="13">
    <location>
        <begin position="2065"/>
        <end position="2089"/>
    </location>
</feature>
<evidence type="ECO:0000256" key="4">
    <source>
        <dbReference type="ARBA" id="ARBA00012485"/>
    </source>
</evidence>
<evidence type="ECO:0000256" key="11">
    <source>
        <dbReference type="ARBA" id="ARBA00034494"/>
    </source>
</evidence>
<dbReference type="Pfam" id="PF22562">
    <property type="entry name" value="UBA_7"/>
    <property type="match status" value="1"/>
</dbReference>
<dbReference type="Pfam" id="PF13428">
    <property type="entry name" value="TPR_14"/>
    <property type="match status" value="2"/>
</dbReference>
<feature type="region of interest" description="Disordered" evidence="13">
    <location>
        <begin position="2540"/>
        <end position="2581"/>
    </location>
</feature>
<dbReference type="Pfam" id="PF06025">
    <property type="entry name" value="DUF913"/>
    <property type="match status" value="1"/>
</dbReference>
<dbReference type="Gene3D" id="3.90.1750.10">
    <property type="entry name" value="Hect, E3 ligase catalytic domains"/>
    <property type="match status" value="1"/>
</dbReference>
<dbReference type="FunFam" id="1.25.40.10:FF:000304">
    <property type="entry name" value="Putative Pre-mRNA-splicing factor prp1"/>
    <property type="match status" value="1"/>
</dbReference>
<dbReference type="Gene3D" id="1.10.8.10">
    <property type="entry name" value="DNA helicase RuvA subunit, C-terminal domain"/>
    <property type="match status" value="1"/>
</dbReference>
<dbReference type="GO" id="GO:0005737">
    <property type="term" value="C:cytoplasm"/>
    <property type="evidence" value="ECO:0007669"/>
    <property type="project" value="TreeGrafter"/>
</dbReference>
<organism evidence="16 17">
    <name type="scientific">Cynara cardunculus var. scolymus</name>
    <name type="common">Globe artichoke</name>
    <name type="synonym">Cynara scolymus</name>
    <dbReference type="NCBI Taxonomy" id="59895"/>
    <lineage>
        <taxon>Eukaryota</taxon>
        <taxon>Viridiplantae</taxon>
        <taxon>Streptophyta</taxon>
        <taxon>Embryophyta</taxon>
        <taxon>Tracheophyta</taxon>
        <taxon>Spermatophyta</taxon>
        <taxon>Magnoliopsida</taxon>
        <taxon>eudicotyledons</taxon>
        <taxon>Gunneridae</taxon>
        <taxon>Pentapetalae</taxon>
        <taxon>asterids</taxon>
        <taxon>campanulids</taxon>
        <taxon>Asterales</taxon>
        <taxon>Asteraceae</taxon>
        <taxon>Carduoideae</taxon>
        <taxon>Cardueae</taxon>
        <taxon>Carduinae</taxon>
        <taxon>Cynara</taxon>
    </lineage>
</organism>
<evidence type="ECO:0000256" key="2">
    <source>
        <dbReference type="ARBA" id="ARBA00004123"/>
    </source>
</evidence>
<feature type="compositionally biased region" description="Basic and acidic residues" evidence="13">
    <location>
        <begin position="2465"/>
        <end position="2475"/>
    </location>
</feature>
<dbReference type="GO" id="GO:0061630">
    <property type="term" value="F:ubiquitin protein ligase activity"/>
    <property type="evidence" value="ECO:0007669"/>
    <property type="project" value="UniProtKB-EC"/>
</dbReference>
<dbReference type="SMART" id="SM00165">
    <property type="entry name" value="UBA"/>
    <property type="match status" value="1"/>
</dbReference>
<gene>
    <name evidence="16" type="ORF">Ccrd_011206</name>
</gene>
<dbReference type="Gene3D" id="3.30.2160.10">
    <property type="entry name" value="Hect, E3 ligase catalytic domain"/>
    <property type="match status" value="1"/>
</dbReference>
<feature type="compositionally biased region" description="Basic residues" evidence="13">
    <location>
        <begin position="115"/>
        <end position="129"/>
    </location>
</feature>
<comment type="catalytic activity">
    <reaction evidence="1">
        <text>S-ubiquitinyl-[E2 ubiquitin-conjugating enzyme]-L-cysteine + [acceptor protein]-L-lysine = [E2 ubiquitin-conjugating enzyme]-L-cysteine + N(6)-ubiquitinyl-[acceptor protein]-L-lysine.</text>
        <dbReference type="EC" id="2.3.2.26"/>
    </reaction>
</comment>
<dbReference type="InterPro" id="IPR000569">
    <property type="entry name" value="HECT_dom"/>
</dbReference>
<feature type="region of interest" description="Disordered" evidence="13">
    <location>
        <begin position="2060"/>
        <end position="2089"/>
    </location>
</feature>
<feature type="compositionally biased region" description="Low complexity" evidence="13">
    <location>
        <begin position="2833"/>
        <end position="2858"/>
    </location>
</feature>
<comment type="pathway">
    <text evidence="3">Protein modification; protein ubiquitination.</text>
</comment>
<dbReference type="GO" id="GO:1990904">
    <property type="term" value="C:ribonucleoprotein complex"/>
    <property type="evidence" value="ECO:0007669"/>
    <property type="project" value="UniProtKB-ARBA"/>
</dbReference>
<feature type="active site" description="Glycyl thioester intermediate" evidence="12">
    <location>
        <position position="3907"/>
    </location>
</feature>
<feature type="region of interest" description="Disordered" evidence="13">
    <location>
        <begin position="197"/>
        <end position="220"/>
    </location>
</feature>
<keyword evidence="10" id="KW-0539">Nucleus</keyword>
<feature type="compositionally biased region" description="Polar residues" evidence="13">
    <location>
        <begin position="132"/>
        <end position="142"/>
    </location>
</feature>
<keyword evidence="8 12" id="KW-0833">Ubl conjugation pathway</keyword>
<dbReference type="PROSITE" id="PS50237">
    <property type="entry name" value="HECT"/>
    <property type="match status" value="1"/>
</dbReference>
<dbReference type="PANTHER" id="PTHR11254:SF67">
    <property type="entry name" value="E3 UBIQUITIN-PROTEIN LIGASE HUWE1"/>
    <property type="match status" value="1"/>
</dbReference>
<dbReference type="InterPro" id="IPR010314">
    <property type="entry name" value="E3_Ub_ligase_DUF913"/>
</dbReference>
<dbReference type="InterPro" id="IPR010309">
    <property type="entry name" value="E3_Ub_ligase_DUF908"/>
</dbReference>
<dbReference type="InterPro" id="IPR009060">
    <property type="entry name" value="UBA-like_sf"/>
</dbReference>
<dbReference type="InterPro" id="IPR003903">
    <property type="entry name" value="UIM_dom"/>
</dbReference>
<dbReference type="SUPFAM" id="SSF46934">
    <property type="entry name" value="UBA-like"/>
    <property type="match status" value="1"/>
</dbReference>
<dbReference type="InterPro" id="IPR050409">
    <property type="entry name" value="E3_ubiq-protein_ligase"/>
</dbReference>
<dbReference type="Pfam" id="PF00632">
    <property type="entry name" value="HECT"/>
    <property type="match status" value="1"/>
</dbReference>
<feature type="domain" description="HECT" evidence="15">
    <location>
        <begin position="3599"/>
        <end position="3940"/>
    </location>
</feature>
<evidence type="ECO:0000256" key="7">
    <source>
        <dbReference type="ARBA" id="ARBA00022737"/>
    </source>
</evidence>
<dbReference type="EMBL" id="LEKV01001020">
    <property type="protein sequence ID" value="KVI10429.1"/>
    <property type="molecule type" value="Genomic_DNA"/>
</dbReference>
<dbReference type="Gene3D" id="3.30.2410.10">
    <property type="entry name" value="Hect, E3 ligase catalytic domain"/>
    <property type="match status" value="1"/>
</dbReference>
<feature type="compositionally biased region" description="Polar residues" evidence="13">
    <location>
        <begin position="203"/>
        <end position="220"/>
    </location>
</feature>